<dbReference type="InterPro" id="IPR012349">
    <property type="entry name" value="Split_barrel_FMN-bd"/>
</dbReference>
<dbReference type="AlphaFoldDB" id="R4K8K7"/>
<dbReference type="Gene3D" id="2.30.110.10">
    <property type="entry name" value="Electron Transport, Fmn-binding Protein, Chain A"/>
    <property type="match status" value="1"/>
</dbReference>
<dbReference type="eggNOG" id="ENOG50314UW">
    <property type="taxonomic scope" value="Bacteria"/>
</dbReference>
<sequence length="43" mass="4478">MTKTQFKGSAMLNPVPVVLVTSANLKGKVNVFTVAWAGTATQA</sequence>
<dbReference type="PATRIC" id="fig|86416.3.peg.3181"/>
<evidence type="ECO:0008006" key="3">
    <source>
        <dbReference type="Google" id="ProtNLM"/>
    </source>
</evidence>
<name>R4K8K7_CLOPA</name>
<evidence type="ECO:0000313" key="1">
    <source>
        <dbReference type="EMBL" id="AGK98006.1"/>
    </source>
</evidence>
<dbReference type="EMBL" id="CP003261">
    <property type="protein sequence ID" value="AGK98006.1"/>
    <property type="molecule type" value="Genomic_DNA"/>
</dbReference>
<protein>
    <recommendedName>
        <fullName evidence="3">Flavin reductase like domain-containing protein</fullName>
    </recommendedName>
</protein>
<proteinExistence type="predicted"/>
<gene>
    <name evidence="1" type="ORF">Clopa_3192</name>
</gene>
<organism evidence="1 2">
    <name type="scientific">Clostridium pasteurianum BC1</name>
    <dbReference type="NCBI Taxonomy" id="86416"/>
    <lineage>
        <taxon>Bacteria</taxon>
        <taxon>Bacillati</taxon>
        <taxon>Bacillota</taxon>
        <taxon>Clostridia</taxon>
        <taxon>Eubacteriales</taxon>
        <taxon>Clostridiaceae</taxon>
        <taxon>Clostridium</taxon>
    </lineage>
</organism>
<evidence type="ECO:0000313" key="2">
    <source>
        <dbReference type="Proteomes" id="UP000013523"/>
    </source>
</evidence>
<keyword evidence="2" id="KW-1185">Reference proteome</keyword>
<dbReference type="SUPFAM" id="SSF50475">
    <property type="entry name" value="FMN-binding split barrel"/>
    <property type="match status" value="1"/>
</dbReference>
<dbReference type="HOGENOM" id="CLU_3231856_0_0_9"/>
<accession>R4K8K7</accession>
<dbReference type="Proteomes" id="UP000013523">
    <property type="component" value="Chromosome"/>
</dbReference>
<dbReference type="KEGG" id="cpas:Clopa_3192"/>
<reference evidence="1 2" key="1">
    <citation type="submission" date="2012-01" db="EMBL/GenBank/DDBJ databases">
        <title>Complete sequence of chromosome of Clostridium pasteurianum BC1.</title>
        <authorList>
            <consortium name="US DOE Joint Genome Institute"/>
            <person name="Lucas S."/>
            <person name="Han J."/>
            <person name="Lapidus A."/>
            <person name="Cheng J.-F."/>
            <person name="Goodwin L."/>
            <person name="Pitluck S."/>
            <person name="Peters L."/>
            <person name="Mikhailova N."/>
            <person name="Teshima H."/>
            <person name="Detter J.C."/>
            <person name="Han C."/>
            <person name="Tapia R."/>
            <person name="Land M."/>
            <person name="Hauser L."/>
            <person name="Kyrpides N."/>
            <person name="Ivanova N."/>
            <person name="Pagani I."/>
            <person name="Dunn J."/>
            <person name="Taghavi S."/>
            <person name="Francis A."/>
            <person name="van der Lelie D."/>
            <person name="Woyke T."/>
        </authorList>
    </citation>
    <scope>NUCLEOTIDE SEQUENCE [LARGE SCALE GENOMIC DNA]</scope>
    <source>
        <strain evidence="1 2">BC1</strain>
    </source>
</reference>
<dbReference type="RefSeq" id="WP_015616294.1">
    <property type="nucleotide sequence ID" value="NC_021182.1"/>
</dbReference>